<comment type="subcellular location">
    <subcellularLocation>
        <location evidence="1">Membrane</location>
        <topology evidence="1">Multi-pass membrane protein</topology>
    </subcellularLocation>
</comment>
<evidence type="ECO:0000313" key="7">
    <source>
        <dbReference type="EMBL" id="QGU03864.1"/>
    </source>
</evidence>
<protein>
    <submittedName>
        <fullName evidence="7">RDD family protein</fullName>
    </submittedName>
</protein>
<name>A0A6B8VR90_9CORY</name>
<evidence type="ECO:0000256" key="5">
    <source>
        <dbReference type="SAM" id="Phobius"/>
    </source>
</evidence>
<keyword evidence="8" id="KW-1185">Reference proteome</keyword>
<keyword evidence="4 5" id="KW-0472">Membrane</keyword>
<keyword evidence="3 5" id="KW-1133">Transmembrane helix</keyword>
<evidence type="ECO:0000256" key="2">
    <source>
        <dbReference type="ARBA" id="ARBA00022692"/>
    </source>
</evidence>
<dbReference type="GO" id="GO:0016020">
    <property type="term" value="C:membrane"/>
    <property type="evidence" value="ECO:0007669"/>
    <property type="project" value="UniProtKB-SubCell"/>
</dbReference>
<evidence type="ECO:0000313" key="8">
    <source>
        <dbReference type="Proteomes" id="UP000425178"/>
    </source>
</evidence>
<dbReference type="KEGG" id="ccoe:CETAM_02920"/>
<keyword evidence="2 5" id="KW-0812">Transmembrane</keyword>
<feature type="domain" description="J" evidence="6">
    <location>
        <begin position="10"/>
        <end position="72"/>
    </location>
</feature>
<dbReference type="Proteomes" id="UP000425178">
    <property type="component" value="Chromosome"/>
</dbReference>
<dbReference type="InterPro" id="IPR001623">
    <property type="entry name" value="DnaJ_domain"/>
</dbReference>
<dbReference type="PROSITE" id="PS50076">
    <property type="entry name" value="DNAJ_2"/>
    <property type="match status" value="1"/>
</dbReference>
<dbReference type="EMBL" id="CP046453">
    <property type="protein sequence ID" value="QGU03864.1"/>
    <property type="molecule type" value="Genomic_DNA"/>
</dbReference>
<sequence>MNDMTSPSPNLYQIHGLDRSASADELGRVIAQRDLDLEMQAIPDSDPRRRQLHTAFAILAAEDRRATYDDALDASLNLTWDDLDYLGNFGTLPDVSLFPPSQPQPAPQSNPYNYPTYTPSQPGQAADPFANPSQYTAGVPAYQATSAVPADRPGAGLRLGMMLLDGLAASMITGALAAMLGADGFLSWLIVSLVGLAYFLGFEVYTGASPVKHLFGYEVRDSTTGEKLSLEQSAKRQWWRIINIVPGIGSLIALVGMIVIGVSINPANQLIGSHDRWAGAEVVRKRGR</sequence>
<organism evidence="7 8">
    <name type="scientific">Corynebacterium comes</name>
    <dbReference type="NCBI Taxonomy" id="2675218"/>
    <lineage>
        <taxon>Bacteria</taxon>
        <taxon>Bacillati</taxon>
        <taxon>Actinomycetota</taxon>
        <taxon>Actinomycetes</taxon>
        <taxon>Mycobacteriales</taxon>
        <taxon>Corynebacteriaceae</taxon>
        <taxon>Corynebacterium</taxon>
    </lineage>
</organism>
<dbReference type="Pfam" id="PF06271">
    <property type="entry name" value="RDD"/>
    <property type="match status" value="1"/>
</dbReference>
<gene>
    <name evidence="7" type="ORF">CETAM_02920</name>
</gene>
<evidence type="ECO:0000256" key="4">
    <source>
        <dbReference type="ARBA" id="ARBA00023136"/>
    </source>
</evidence>
<evidence type="ECO:0000256" key="1">
    <source>
        <dbReference type="ARBA" id="ARBA00004141"/>
    </source>
</evidence>
<accession>A0A6B8VR90</accession>
<feature type="transmembrane region" description="Helical" evidence="5">
    <location>
        <begin position="159"/>
        <end position="179"/>
    </location>
</feature>
<dbReference type="InterPro" id="IPR010432">
    <property type="entry name" value="RDD"/>
</dbReference>
<feature type="transmembrane region" description="Helical" evidence="5">
    <location>
        <begin position="241"/>
        <end position="264"/>
    </location>
</feature>
<proteinExistence type="predicted"/>
<dbReference type="AlphaFoldDB" id="A0A6B8VR90"/>
<reference evidence="7 8" key="1">
    <citation type="journal article" date="2021" name="Int. J. Syst. Evol. Microbiol.">
        <title>Classification of three corynebacterial strains isolated from a small paddock in North Rhine-Westphalia: proposal of &lt;i&gt;Corynebacterium kalinowskii&lt;/i&gt; sp. nov., &lt;i&gt;Corynebacterium comes&lt;/i&gt; sp. nov. and &lt;i&gt;Corynebacterium occultum&lt;/i&gt; sp. nov.</title>
        <authorList>
            <person name="Schaffert L."/>
            <person name="Ruwe M."/>
            <person name="Milse J."/>
            <person name="Hanuschka K."/>
            <person name="Ortseifen V."/>
            <person name="Droste J."/>
            <person name="Brandt D."/>
            <person name="Schl L."/>
            <person name="Kutter Y."/>
            <person name="Vinke S."/>
            <person name="Vieh P."/>
            <person name="Jacob L."/>
            <person name="L N.C."/>
            <person name="Schulte-Berndt E."/>
            <person name="Hain C."/>
            <person name="Linder M."/>
            <person name="Schmidt P."/>
            <person name="Wollenschl L."/>
            <person name="Luttermann T."/>
            <person name="Thieme E."/>
            <person name="Hassa J."/>
            <person name="Haak M."/>
            <person name="Wittchen M."/>
            <person name="Mentz A."/>
            <person name="Persicke M."/>
            <person name="Busche T."/>
            <person name="R C."/>
        </authorList>
    </citation>
    <scope>NUCLEOTIDE SEQUENCE [LARGE SCALE GENOMIC DNA]</scope>
    <source>
        <strain evidence="7 8">2019</strain>
    </source>
</reference>
<evidence type="ECO:0000259" key="6">
    <source>
        <dbReference type="PROSITE" id="PS50076"/>
    </source>
</evidence>
<feature type="transmembrane region" description="Helical" evidence="5">
    <location>
        <begin position="185"/>
        <end position="205"/>
    </location>
</feature>
<evidence type="ECO:0000256" key="3">
    <source>
        <dbReference type="ARBA" id="ARBA00022989"/>
    </source>
</evidence>